<dbReference type="AlphaFoldDB" id="A0AAT9HYM2"/>
<organism evidence="1">
    <name type="scientific">Streptomyces haneummycinicus</name>
    <dbReference type="NCBI Taxonomy" id="3074435"/>
    <lineage>
        <taxon>Bacteria</taxon>
        <taxon>Bacillati</taxon>
        <taxon>Actinomycetota</taxon>
        <taxon>Actinomycetes</taxon>
        <taxon>Kitasatosporales</taxon>
        <taxon>Streptomycetaceae</taxon>
        <taxon>Streptomyces</taxon>
    </lineage>
</organism>
<gene>
    <name evidence="1" type="ORF">SHKM778_86770</name>
</gene>
<name>A0AAT9HYM2_9ACTN</name>
<evidence type="ECO:0000313" key="1">
    <source>
        <dbReference type="EMBL" id="BFO22289.1"/>
    </source>
</evidence>
<dbReference type="EMBL" id="AP035768">
    <property type="protein sequence ID" value="BFO22289.1"/>
    <property type="molecule type" value="Genomic_DNA"/>
</dbReference>
<reference evidence="1" key="1">
    <citation type="submission" date="2024-06" db="EMBL/GenBank/DDBJ databases">
        <authorList>
            <consortium name="consrtm"/>
            <person name="Uemura M."/>
            <person name="Terahara T."/>
        </authorList>
    </citation>
    <scope>NUCLEOTIDE SEQUENCE</scope>
    <source>
        <strain evidence="1">KM77-8</strain>
    </source>
</reference>
<proteinExistence type="predicted"/>
<protein>
    <submittedName>
        <fullName evidence="1">Uncharacterized protein</fullName>
    </submittedName>
</protein>
<sequence length="180" mass="18986">MAEDQAGEEVGQGVGVGADLRAGAEHLRERDALTDQRRRHLQQAPADVDDLLAVDTDIAEVQRRREVLRGDLAREVVGEFLGSEADRGLLGGGVHAEEVAHVPAVVEGLGELGYPVQGVAALQQCRDRAQPGQMPVVVPGDTPLPARWRDQSALAVEPQGAHGDAGQPGQLVHAVLASRS</sequence>
<accession>A0AAT9HYM2</accession>
<reference evidence="1" key="2">
    <citation type="submission" date="2024-07" db="EMBL/GenBank/DDBJ databases">
        <title>Streptomyces haneummycinica sp. nov., a new antibiotic-producing actinobacterium isolated from marine sediment.</title>
        <authorList>
            <person name="Uemura M."/>
            <person name="Hamada M."/>
            <person name="Hirano S."/>
            <person name="Kobayashi K."/>
            <person name="Ohshiro T."/>
            <person name="Kobayashi T."/>
            <person name="Terahara T."/>
        </authorList>
    </citation>
    <scope>NUCLEOTIDE SEQUENCE</scope>
    <source>
        <strain evidence="1">KM77-8</strain>
    </source>
</reference>